<gene>
    <name evidence="2" type="ORF">FCALED_LOCUS6266</name>
</gene>
<dbReference type="AlphaFoldDB" id="A0A9N9B7N2"/>
<protein>
    <submittedName>
        <fullName evidence="2">1946_t:CDS:1</fullName>
    </submittedName>
</protein>
<feature type="region of interest" description="Disordered" evidence="1">
    <location>
        <begin position="74"/>
        <end position="105"/>
    </location>
</feature>
<organism evidence="2 3">
    <name type="scientific">Funneliformis caledonium</name>
    <dbReference type="NCBI Taxonomy" id="1117310"/>
    <lineage>
        <taxon>Eukaryota</taxon>
        <taxon>Fungi</taxon>
        <taxon>Fungi incertae sedis</taxon>
        <taxon>Mucoromycota</taxon>
        <taxon>Glomeromycotina</taxon>
        <taxon>Glomeromycetes</taxon>
        <taxon>Glomerales</taxon>
        <taxon>Glomeraceae</taxon>
        <taxon>Funneliformis</taxon>
    </lineage>
</organism>
<reference evidence="2" key="1">
    <citation type="submission" date="2021-06" db="EMBL/GenBank/DDBJ databases">
        <authorList>
            <person name="Kallberg Y."/>
            <person name="Tangrot J."/>
            <person name="Rosling A."/>
        </authorList>
    </citation>
    <scope>NUCLEOTIDE SEQUENCE</scope>
    <source>
        <strain evidence="2">UK204</strain>
    </source>
</reference>
<keyword evidence="3" id="KW-1185">Reference proteome</keyword>
<dbReference type="EMBL" id="CAJVPQ010001460">
    <property type="protein sequence ID" value="CAG8554058.1"/>
    <property type="molecule type" value="Genomic_DNA"/>
</dbReference>
<comment type="caution">
    <text evidence="2">The sequence shown here is derived from an EMBL/GenBank/DDBJ whole genome shotgun (WGS) entry which is preliminary data.</text>
</comment>
<dbReference type="Proteomes" id="UP000789570">
    <property type="component" value="Unassembled WGS sequence"/>
</dbReference>
<evidence type="ECO:0000256" key="1">
    <source>
        <dbReference type="SAM" id="MobiDB-lite"/>
    </source>
</evidence>
<proteinExistence type="predicted"/>
<evidence type="ECO:0000313" key="2">
    <source>
        <dbReference type="EMBL" id="CAG8554058.1"/>
    </source>
</evidence>
<feature type="compositionally biased region" description="Low complexity" evidence="1">
    <location>
        <begin position="89"/>
        <end position="105"/>
    </location>
</feature>
<evidence type="ECO:0000313" key="3">
    <source>
        <dbReference type="Proteomes" id="UP000789570"/>
    </source>
</evidence>
<accession>A0A9N9B7N2</accession>
<sequence>MHFEEGNGYLLQKNYTSWNFFNFGNQLYNVGPDLFLYDFDTYENYYDIDTKVDVGLPIEEIEVFSLTFQKNNKEARSSRSPTTKTLKRTTSQSSLGGTSSSSAVAHTVSPTPSVLSNISALSVIDRLTFYINFSFLCVLNRPNTTTNKRIKLCQRKTTGLLLLAYTRKLAMYVLTSEY</sequence>
<name>A0A9N9B7N2_9GLOM</name>